<dbReference type="EMBL" id="CM001879">
    <property type="protein sequence ID" value="EOX93830.1"/>
    <property type="molecule type" value="Genomic_DNA"/>
</dbReference>
<evidence type="ECO:0000313" key="1">
    <source>
        <dbReference type="EMBL" id="EOX93830.1"/>
    </source>
</evidence>
<organism evidence="1 2">
    <name type="scientific">Theobroma cacao</name>
    <name type="common">Cacao</name>
    <name type="synonym">Cocoa</name>
    <dbReference type="NCBI Taxonomy" id="3641"/>
    <lineage>
        <taxon>Eukaryota</taxon>
        <taxon>Viridiplantae</taxon>
        <taxon>Streptophyta</taxon>
        <taxon>Embryophyta</taxon>
        <taxon>Tracheophyta</taxon>
        <taxon>Spermatophyta</taxon>
        <taxon>Magnoliopsida</taxon>
        <taxon>eudicotyledons</taxon>
        <taxon>Gunneridae</taxon>
        <taxon>Pentapetalae</taxon>
        <taxon>rosids</taxon>
        <taxon>malvids</taxon>
        <taxon>Malvales</taxon>
        <taxon>Malvaceae</taxon>
        <taxon>Byttnerioideae</taxon>
        <taxon>Theobroma</taxon>
    </lineage>
</organism>
<reference evidence="1 2" key="1">
    <citation type="journal article" date="2013" name="Genome Biol.">
        <title>The genome sequence of the most widely cultivated cacao type and its use to identify candidate genes regulating pod color.</title>
        <authorList>
            <person name="Motamayor J.C."/>
            <person name="Mockaitis K."/>
            <person name="Schmutz J."/>
            <person name="Haiminen N."/>
            <person name="Iii D.L."/>
            <person name="Cornejo O."/>
            <person name="Findley S.D."/>
            <person name="Zheng P."/>
            <person name="Utro F."/>
            <person name="Royaert S."/>
            <person name="Saski C."/>
            <person name="Jenkins J."/>
            <person name="Podicheti R."/>
            <person name="Zhao M."/>
            <person name="Scheffler B.E."/>
            <person name="Stack J.C."/>
            <person name="Feltus F.A."/>
            <person name="Mustiga G.M."/>
            <person name="Amores F."/>
            <person name="Phillips W."/>
            <person name="Marelli J.P."/>
            <person name="May G.D."/>
            <person name="Shapiro H."/>
            <person name="Ma J."/>
            <person name="Bustamante C.D."/>
            <person name="Schnell R.J."/>
            <person name="Main D."/>
            <person name="Gilbert D."/>
            <person name="Parida L."/>
            <person name="Kuhn D.N."/>
        </authorList>
    </citation>
    <scope>NUCLEOTIDE SEQUENCE [LARGE SCALE GENOMIC DNA]</scope>
    <source>
        <strain evidence="2">cv. Matina 1-6</strain>
    </source>
</reference>
<dbReference type="Gramene" id="EOX93830">
    <property type="protein sequence ID" value="EOX93830"/>
    <property type="gene ID" value="TCM_002775"/>
</dbReference>
<gene>
    <name evidence="1" type="ORF">TCM_002775</name>
</gene>
<dbReference type="InParanoid" id="A0A061DMA2"/>
<evidence type="ECO:0000313" key="2">
    <source>
        <dbReference type="Proteomes" id="UP000026915"/>
    </source>
</evidence>
<accession>A0A061DMA2</accession>
<name>A0A061DMA2_THECC</name>
<dbReference type="Proteomes" id="UP000026915">
    <property type="component" value="Chromosome 1"/>
</dbReference>
<dbReference type="AlphaFoldDB" id="A0A061DMA2"/>
<protein>
    <submittedName>
        <fullName evidence="1">Uncharacterized protein</fullName>
    </submittedName>
</protein>
<proteinExistence type="predicted"/>
<dbReference type="HOGENOM" id="CLU_2745122_0_0_1"/>
<keyword evidence="2" id="KW-1185">Reference proteome</keyword>
<sequence>MKPSSQPEFDPKAWTKAIRGPTSTRIPIYKFGTHVLASKLLAAVATFEFACGPNDAPPPTLTPTLELKAYR</sequence>